<accession>A0A5P9YR07</accession>
<accession>A0A5C4VTG0</accession>
<organism evidence="2 3">
    <name type="scientific">Nonomuraea phyllanthi</name>
    <dbReference type="NCBI Taxonomy" id="2219224"/>
    <lineage>
        <taxon>Bacteria</taxon>
        <taxon>Bacillati</taxon>
        <taxon>Actinomycetota</taxon>
        <taxon>Actinomycetes</taxon>
        <taxon>Streptosporangiales</taxon>
        <taxon>Streptosporangiaceae</taxon>
        <taxon>Nonomuraea</taxon>
    </lineage>
</organism>
<dbReference type="OrthoDB" id="123178at2"/>
<name>A0A5C4VTG0_9ACTN</name>
<dbReference type="RefSeq" id="WP_139634992.1">
    <property type="nucleotide sequence ID" value="NZ_CP045572.1"/>
</dbReference>
<dbReference type="AlphaFoldDB" id="A0A5C4VTG0"/>
<evidence type="ECO:0000313" key="3">
    <source>
        <dbReference type="Proteomes" id="UP000312512"/>
    </source>
</evidence>
<proteinExistence type="predicted"/>
<feature type="compositionally biased region" description="Polar residues" evidence="1">
    <location>
        <begin position="247"/>
        <end position="257"/>
    </location>
</feature>
<feature type="region of interest" description="Disordered" evidence="1">
    <location>
        <begin position="237"/>
        <end position="257"/>
    </location>
</feature>
<dbReference type="Proteomes" id="UP000312512">
    <property type="component" value="Unassembled WGS sequence"/>
</dbReference>
<dbReference type="EMBL" id="VDLX02000017">
    <property type="protein sequence ID" value="KAB8190012.1"/>
    <property type="molecule type" value="Genomic_DNA"/>
</dbReference>
<reference evidence="2 3" key="1">
    <citation type="submission" date="2019-10" db="EMBL/GenBank/DDBJ databases">
        <title>Nonomuraea sp. nov., isolated from Phyllanthus amarus.</title>
        <authorList>
            <person name="Klykleung N."/>
            <person name="Tanasupawat S."/>
        </authorList>
    </citation>
    <scope>NUCLEOTIDE SEQUENCE [LARGE SCALE GENOMIC DNA]</scope>
    <source>
        <strain evidence="2 3">PA1-10</strain>
    </source>
</reference>
<keyword evidence="3" id="KW-1185">Reference proteome</keyword>
<protein>
    <submittedName>
        <fullName evidence="2">Uncharacterized protein</fullName>
    </submittedName>
</protein>
<evidence type="ECO:0000313" key="2">
    <source>
        <dbReference type="EMBL" id="KAB8190012.1"/>
    </source>
</evidence>
<sequence length="257" mass="27358">MTTPTPGGDDERARPGHPDDDYDSRDDHTSFRSTPDTPAAPDDRLVAGGPRPEEEDDGYATGPDPAAHHGDVADPDPALRPGDLADPDPSARPGDVSDPGDTLRPGDVTDPEARSGGVAVPDDDGGTPYREPYATAPDEVPAHAAPGDVTLFDQDPEQVQARWRELQTSFVDDPGEAVQRADGLVGEVVESLTSSLTSRTDALRDRWKGAESSDTEQLRLALRDYRTVLESLLALSSHQGGDHGLRSQASLQSQGKR</sequence>
<gene>
    <name evidence="2" type="ORF">FH608_036740</name>
</gene>
<evidence type="ECO:0000256" key="1">
    <source>
        <dbReference type="SAM" id="MobiDB-lite"/>
    </source>
</evidence>
<comment type="caution">
    <text evidence="2">The sequence shown here is derived from an EMBL/GenBank/DDBJ whole genome shotgun (WGS) entry which is preliminary data.</text>
</comment>
<feature type="compositionally biased region" description="Basic and acidic residues" evidence="1">
    <location>
        <begin position="9"/>
        <end position="30"/>
    </location>
</feature>
<feature type="region of interest" description="Disordered" evidence="1">
    <location>
        <begin position="1"/>
        <end position="147"/>
    </location>
</feature>